<evidence type="ECO:0000313" key="5">
    <source>
        <dbReference type="Proteomes" id="UP000203219"/>
    </source>
</evidence>
<dbReference type="KEGG" id="vg:29059822"/>
<dbReference type="PROSITE" id="PS51688">
    <property type="entry name" value="ICA"/>
    <property type="match status" value="1"/>
</dbReference>
<proteinExistence type="predicted"/>
<comment type="subcellular location">
    <subcellularLocation>
        <location evidence="1">Virion</location>
    </subcellularLocation>
</comment>
<evidence type="ECO:0000256" key="1">
    <source>
        <dbReference type="ARBA" id="ARBA00004328"/>
    </source>
</evidence>
<name>A0A173GBE1_9CAUD</name>
<evidence type="ECO:0000256" key="2">
    <source>
        <dbReference type="ARBA" id="ARBA00022732"/>
    </source>
</evidence>
<evidence type="ECO:0000259" key="3">
    <source>
        <dbReference type="PROSITE" id="PS51688"/>
    </source>
</evidence>
<reference evidence="5" key="1">
    <citation type="submission" date="2016-04" db="EMBL/GenBank/DDBJ databases">
        <authorList>
            <person name="Adebesin M.O."/>
            <person name="Ahama K."/>
            <person name="Alekasir E.M."/>
            <person name="Ali S."/>
            <person name="Aligholizadeh E."/>
            <person name="Allison J.M."/>
            <person name="Alzaher A."/>
            <person name="Andaya C.D."/>
            <person name="Asfaw S."/>
            <person name="Bansal N."/>
            <person name="Beauchard M.A."/>
            <person name="Betancourt K.A."/>
            <person name="Bhatia B."/>
            <person name="Boretti N.A."/>
            <person name="Brondi J.N."/>
            <person name="Byrd C.E."/>
            <person name="Cao A."/>
            <person name="Cardosa E.A."/>
            <person name="Carter A."/>
            <person name="Chen S."/>
            <person name="Chen Y."/>
            <person name="Clara V.K."/>
            <person name="Cobuzzi M."/>
            <person name="Conn O.L."/>
            <person name="Crosby I.A."/>
            <person name="Daly S.B."/>
            <person name="Depaz I.X."/>
            <person name="Dhaurali S."/>
            <person name="Dowdy K.M."/>
            <person name="Edokobi N.B."/>
            <person name="Ekanayake A.B."/>
            <person name="Ekekwe S.O."/>
            <person name="Emond M.A."/>
            <person name="Endres L."/>
            <person name="Eng S."/>
            <person name="Felkoski S.A."/>
            <person name="Gant C.D."/>
            <person name="Gaskin B."/>
            <person name="Gondal S."/>
            <person name="Gutmann J."/>
            <person name="Ha T.-A."/>
            <person name="Habteyes H."/>
            <person name="Hariri O."/>
            <person name="Healey R.M."/>
            <person name="Heins J.L."/>
            <person name="Henderson A.L."/>
            <person name="Hernandez F.M."/>
            <person name="Hoang P.T."/>
            <person name="Hope K.T."/>
            <person name="Husna A."/>
            <person name="Hussain A."/>
            <person name="Imani O."/>
            <person name="Jackson N.L."/>
            <person name="Jacob V.M."/>
            <person name="Kang C."/>
            <person name="Kantov R.M."/>
            <person name="Kavuru S."/>
            <person name="Kerr M.S."/>
            <person name="Khan O.A."/>
            <person name="Khan T.M."/>
            <person name="King T."/>
            <person name="Kulkarni R."/>
            <person name="Li A."/>
            <person name="Maczka C."/>
            <person name="Maisonet E."/>
            <person name="Majethia P.M."/>
            <person name="Malik D.A."/>
            <person name="Mariam A."/>
            <person name="Marquess E.B."/>
            <person name="Mattison J."/>
            <person name="Mcdonald N."/>
            <person name="Mehr S."/>
            <person name="Mengers S.R."/>
            <person name="Michaels D.P."/>
            <person name="Mondal S."/>
            <person name="Monney D.B."/>
            <person name="Nakhleh S.I."/>
            <person name="Ndubuizu N.C."/>
            <person name="Nguyen A.H."/>
            <person name="Nguyen K.M."/>
            <person name="Nguyen M.T."/>
            <person name="Nicholas M.L."/>
            <person name="Nimalan J.P."/>
            <person name="O'Connell R.A."/>
            <person name="Odoi E."/>
            <person name="Ojo L."/>
            <person name="Okoye A.E."/>
            <person name="Olateru-Olagbegi O."/>
            <person name="Osei K.V."/>
            <person name="Osei-Tutu A."/>
            <person name="Palilla A.M."/>
            <person name="Pancholi S."/>
            <person name="Park J.H."/>
            <person name="Patel K."/>
            <person name="Patel P."/>
            <person name="Pennington E."/>
            <person name="Peterson R.E."/>
            <person name="Pon J."/>
            <person name="Pourkarim H."/>
            <person name="Reed M.L."/>
            <person name="Rottman V."/>
            <person name="Salazar J."/>
            <person name="Samet S."/>
            <person name="Sendze O."/>
            <person name="Stelmack M.A."/>
            <person name="Stinnett R."/>
            <person name="Tchouaga A.L."/>
            <person name="Thompson E.M."/>
            <person name="Tran N.G."/>
            <person name="Truong T."/>
            <person name="Udo J.A."/>
            <person name="Verona L.T."/>
            <person name="Vu T.-Q."/>
            <person name="Wade J."/>
            <person name="Wang N.Q."/>
            <person name="Waters Z.M."/>
            <person name="Wellman R.J."/>
            <person name="Woldegabreal S."/>
            <person name="Yee A.C."/>
            <person name="Yirefu M."/>
            <person name="Zahangir S."/>
            <person name="Zhai Y."/>
            <person name="Devine C.L."/>
            <person name="Liao K."/>
            <person name="Prasad P.K."/>
            <person name="Ruthenberg K.J."/>
            <person name="Shonk J.A."/>
            <person name="Way M."/>
            <person name="Yousufi H.K."/>
            <person name="Cao L."/>
            <person name="Fox J."/>
            <person name="Hobbs E."/>
            <person name="Kilic S."/>
            <person name="Nunn R."/>
            <person name="Patel R."/>
            <person name="Rubenstein M."/>
            <person name="Cresawn S.G."/>
            <person name="Russell D.A."/>
            <person name="Pope W.H."/>
            <person name="Jacobs-Sera D."/>
            <person name="Hendrix R.W."/>
            <person name="Hatfull G.F."/>
            <person name="Erill I."/>
            <person name="Caruso S.M."/>
        </authorList>
    </citation>
    <scope>NUCLEOTIDE SEQUENCE [LARGE SCALE GENOMIC DNA]</scope>
</reference>
<dbReference type="GeneID" id="29059822"/>
<dbReference type="RefSeq" id="YP_009282057.1">
    <property type="nucleotide sequence ID" value="NC_031034.1"/>
</dbReference>
<evidence type="ECO:0000313" key="4">
    <source>
        <dbReference type="EMBL" id="ANH50570.1"/>
    </source>
</evidence>
<keyword evidence="2" id="KW-0946">Virion</keyword>
<dbReference type="InterPro" id="IPR030392">
    <property type="entry name" value="S74_ICA"/>
</dbReference>
<dbReference type="EMBL" id="KX011169">
    <property type="protein sequence ID" value="ANH50570.1"/>
    <property type="molecule type" value="Genomic_DNA"/>
</dbReference>
<dbReference type="Proteomes" id="UP000203219">
    <property type="component" value="Segment"/>
</dbReference>
<keyword evidence="2" id="KW-1227">Viral tail protein</keyword>
<protein>
    <submittedName>
        <fullName evidence="4">Minor tail protein</fullName>
    </submittedName>
</protein>
<feature type="domain" description="Peptidase S74" evidence="3">
    <location>
        <begin position="784"/>
        <end position="875"/>
    </location>
</feature>
<sequence length="876" mass="95335">MASGSFVIGTTNPYVEGRCYWDAWADPNRNVSRINVSVYFYRTNSGYETKGTFTFYLYSSFGEQARNTQYFKFVNPNGGQGTQVLNASWEQAHDASGDLRFRLSVGKDSDVFSLHNNGGDVVADKIARESTVASKPMAYLPDDIWIDLNVNNSTFYHTVELWVKNTSGTDTLIDTQTRVGTRAYYSVGARQDLRQRLAQALGNRSEMALWATAVTYDSGGNQIGSKKWGPEGRYYRPNLGFISCPALFVNEVIRARIGSFDSRLQYRVHVCVHMNYDGNGNPPAADTAKYRKIYTPNTEQFDISFTQAEQDKIATDTMPDRTARLVTYQVDTMCEGVVLNTNNVSPSYSNGGIDISRMNIAPTFSGSFPAVDTNSVTTAITGNSAMIIQGQSKVTVTVPAANRAAAKLGATITRYDFTINGVTVPVTPPASGNVVANFGTVNASANTTCTVSAIDSRGMSAPVSTGVTMVPYSPPTVIGTGARQNNFEASTKVTASGSYAPLTISGQNKNDIVTRTFRKRVLGGAFDAAVSFATITKGTNTYEATTTSVIFDVDKIYEVEITIKDKVSPEVKTTFILNKGTPIAFMDAKTQSLGVNMIPVSGNGENKLQVTGSAYVSDNVKTQVLLFPKTGAESNPAAANSQYVSFRIKDDRIMMNDKNILYQLGTTSDLRLAGNLYTSSLQGVFVDAYGNLKAQTGVNSGNSWGVFQKKGNGDYQAAILLNLLAETDSNITTVTLGGVNYRMNLSASNMAPNGAMSFTNSNNGGRMTAYFENIFSNNAGANPSRPEYKENIELLDISATDIINGNNVYSYDYKDEYRQPNHNKIKKDIGVLINESLSLVTNDDDTLIKDYAMLSVLWKGLQESNARLTKLEEATK</sequence>
<organism evidence="4 5">
    <name type="scientific">Bacillus phage SalinJah</name>
    <dbReference type="NCBI Taxonomy" id="1837830"/>
    <lineage>
        <taxon>Viruses</taxon>
        <taxon>Duplodnaviria</taxon>
        <taxon>Heunggongvirae</taxon>
        <taxon>Uroviricota</taxon>
        <taxon>Caudoviricetes</taxon>
        <taxon>Herelleviridae</taxon>
        <taxon>Bastillevirinae</taxon>
        <taxon>Wphvirus</taxon>
        <taxon>Wphvirus BPS13</taxon>
    </lineage>
</organism>
<dbReference type="GO" id="GO:0098015">
    <property type="term" value="C:virus tail"/>
    <property type="evidence" value="ECO:0007669"/>
    <property type="project" value="UniProtKB-KW"/>
</dbReference>
<gene>
    <name evidence="4" type="ORF">SALINJAH_103</name>
</gene>
<accession>A0A173GBE1</accession>